<protein>
    <recommendedName>
        <fullName evidence="4">Heparin binding hemagglutinin HbhA</fullName>
    </recommendedName>
</protein>
<evidence type="ECO:0000313" key="2">
    <source>
        <dbReference type="EMBL" id="PXY37729.1"/>
    </source>
</evidence>
<comment type="caution">
    <text evidence="2">The sequence shown here is derived from an EMBL/GenBank/DDBJ whole genome shotgun (WGS) entry which is preliminary data.</text>
</comment>
<proteinExistence type="predicted"/>
<accession>A0A318LZ59</accession>
<dbReference type="EMBL" id="MASU01000002">
    <property type="protein sequence ID" value="PXY37729.1"/>
    <property type="molecule type" value="Genomic_DNA"/>
</dbReference>
<keyword evidence="3" id="KW-1185">Reference proteome</keyword>
<evidence type="ECO:0000256" key="1">
    <source>
        <dbReference type="SAM" id="MobiDB-lite"/>
    </source>
</evidence>
<organism evidence="2 3">
    <name type="scientific">Prauserella flavalba</name>
    <dbReference type="NCBI Taxonomy" id="1477506"/>
    <lineage>
        <taxon>Bacteria</taxon>
        <taxon>Bacillati</taxon>
        <taxon>Actinomycetota</taxon>
        <taxon>Actinomycetes</taxon>
        <taxon>Pseudonocardiales</taxon>
        <taxon>Pseudonocardiaceae</taxon>
        <taxon>Prauserella</taxon>
    </lineage>
</organism>
<dbReference type="Gene3D" id="1.20.120.20">
    <property type="entry name" value="Apolipoprotein"/>
    <property type="match status" value="1"/>
</dbReference>
<name>A0A318LZ59_9PSEU</name>
<evidence type="ECO:0000313" key="3">
    <source>
        <dbReference type="Proteomes" id="UP000247892"/>
    </source>
</evidence>
<dbReference type="AlphaFoldDB" id="A0A318LZ59"/>
<feature type="compositionally biased region" description="Polar residues" evidence="1">
    <location>
        <begin position="217"/>
        <end position="227"/>
    </location>
</feature>
<feature type="region of interest" description="Disordered" evidence="1">
    <location>
        <begin position="178"/>
        <end position="227"/>
    </location>
</feature>
<sequence length="227" mass="24715">MANTGSEDVRKVLNTAFEQVKTSLLAALGAGQLAGQAVTDAVGKARERVSESSEVARRNIEELPSDVETLRERLDPAELRKLLDEYTEAALKLYHKLAESGEQTWEKFLAQPQVKKNVEQLEEVLHTAQGRVDELSHDVRERVDEVLTRVTGRTREAGEEAAIKVEDAAVKVEQVSSDVADKIEEASPASPKTTTKATPRTATTRRTTGTAAKKPANGSTAPKNNSK</sequence>
<dbReference type="Proteomes" id="UP000247892">
    <property type="component" value="Unassembled WGS sequence"/>
</dbReference>
<dbReference type="OrthoDB" id="5189864at2"/>
<dbReference type="RefSeq" id="WP_110334605.1">
    <property type="nucleotide sequence ID" value="NZ_JBHVKT010000008.1"/>
</dbReference>
<evidence type="ECO:0008006" key="4">
    <source>
        <dbReference type="Google" id="ProtNLM"/>
    </source>
</evidence>
<gene>
    <name evidence="2" type="ORF">BA062_03665</name>
</gene>
<reference evidence="2 3" key="1">
    <citation type="submission" date="2016-07" db="EMBL/GenBank/DDBJ databases">
        <title>Draft genome sequence of Prauserella sp. YIM 121212, isolated from alkaline soil.</title>
        <authorList>
            <person name="Ruckert C."/>
            <person name="Albersmeier A."/>
            <person name="Jiang C.-L."/>
            <person name="Jiang Y."/>
            <person name="Kalinowski J."/>
            <person name="Schneider O."/>
            <person name="Winkler A."/>
            <person name="Zotchev S.B."/>
        </authorList>
    </citation>
    <scope>NUCLEOTIDE SEQUENCE [LARGE SCALE GENOMIC DNA]</scope>
    <source>
        <strain evidence="2 3">YIM 121212</strain>
    </source>
</reference>
<feature type="compositionally biased region" description="Low complexity" evidence="1">
    <location>
        <begin position="186"/>
        <end position="216"/>
    </location>
</feature>